<evidence type="ECO:0000256" key="3">
    <source>
        <dbReference type="ARBA" id="ARBA00022729"/>
    </source>
</evidence>
<dbReference type="Pfam" id="PF00877">
    <property type="entry name" value="NLPC_P60"/>
    <property type="match status" value="1"/>
</dbReference>
<reference evidence="9 10" key="1">
    <citation type="submission" date="2017-08" db="EMBL/GenBank/DDBJ databases">
        <title>Virgibacillus indicus sp. nov. and Virgibacillus profoundi sp. nov, two moderately halophilic bacteria isolated from marine sediment by using the Microfluidic Streak Plate.</title>
        <authorList>
            <person name="Xu B."/>
            <person name="Hu B."/>
            <person name="Wang J."/>
            <person name="Zhu Y."/>
            <person name="Huang L."/>
            <person name="Du W."/>
            <person name="Huang Y."/>
        </authorList>
    </citation>
    <scope>NUCLEOTIDE SEQUENCE [LARGE SCALE GENOMIC DNA]</scope>
    <source>
        <strain evidence="9 10">IO3-P3-H5</strain>
    </source>
</reference>
<comment type="similarity">
    <text evidence="1">Belongs to the peptidase C40 family.</text>
</comment>
<protein>
    <submittedName>
        <fullName evidence="9">Peptidase</fullName>
    </submittedName>
</protein>
<evidence type="ECO:0000256" key="2">
    <source>
        <dbReference type="ARBA" id="ARBA00022670"/>
    </source>
</evidence>
<dbReference type="SUPFAM" id="SSF54001">
    <property type="entry name" value="Cysteine proteinases"/>
    <property type="match status" value="1"/>
</dbReference>
<dbReference type="Pfam" id="PF24568">
    <property type="entry name" value="CC_PcsB"/>
    <property type="match status" value="1"/>
</dbReference>
<keyword evidence="2" id="KW-0645">Protease</keyword>
<keyword evidence="5" id="KW-0788">Thiol protease</keyword>
<dbReference type="AlphaFoldDB" id="A0A2A2IAW3"/>
<keyword evidence="6" id="KW-0175">Coiled coil</keyword>
<evidence type="ECO:0000256" key="5">
    <source>
        <dbReference type="ARBA" id="ARBA00022807"/>
    </source>
</evidence>
<keyword evidence="3" id="KW-0732">Signal</keyword>
<accession>A0A2A2IAW3</accession>
<dbReference type="Gene3D" id="6.10.250.3150">
    <property type="match status" value="1"/>
</dbReference>
<dbReference type="InterPro" id="IPR000064">
    <property type="entry name" value="NLP_P60_dom"/>
</dbReference>
<dbReference type="InterPro" id="IPR057309">
    <property type="entry name" value="PcsB_CC"/>
</dbReference>
<dbReference type="GO" id="GO:0006508">
    <property type="term" value="P:proteolysis"/>
    <property type="evidence" value="ECO:0007669"/>
    <property type="project" value="UniProtKB-KW"/>
</dbReference>
<dbReference type="InterPro" id="IPR038765">
    <property type="entry name" value="Papain-like_cys_pep_sf"/>
</dbReference>
<feature type="coiled-coil region" evidence="6">
    <location>
        <begin position="23"/>
        <end position="106"/>
    </location>
</feature>
<dbReference type="InterPro" id="IPR051202">
    <property type="entry name" value="Peptidase_C40"/>
</dbReference>
<comment type="caution">
    <text evidence="9">The sequence shown here is derived from an EMBL/GenBank/DDBJ whole genome shotgun (WGS) entry which is preliminary data.</text>
</comment>
<keyword evidence="4" id="KW-0378">Hydrolase</keyword>
<dbReference type="GO" id="GO:0008234">
    <property type="term" value="F:cysteine-type peptidase activity"/>
    <property type="evidence" value="ECO:0007669"/>
    <property type="project" value="UniProtKB-KW"/>
</dbReference>
<dbReference type="PANTHER" id="PTHR47053:SF1">
    <property type="entry name" value="MUREIN DD-ENDOPEPTIDASE MEPH-RELATED"/>
    <property type="match status" value="1"/>
</dbReference>
<organism evidence="9 10">
    <name type="scientific">Virgibacillus profundi</name>
    <dbReference type="NCBI Taxonomy" id="2024555"/>
    <lineage>
        <taxon>Bacteria</taxon>
        <taxon>Bacillati</taxon>
        <taxon>Bacillota</taxon>
        <taxon>Bacilli</taxon>
        <taxon>Bacillales</taxon>
        <taxon>Bacillaceae</taxon>
        <taxon>Virgibacillus</taxon>
    </lineage>
</organism>
<gene>
    <name evidence="9" type="ORF">CIL05_15225</name>
</gene>
<name>A0A2A2IAW3_9BACI</name>
<feature type="coiled-coil region" evidence="6">
    <location>
        <begin position="154"/>
        <end position="240"/>
    </location>
</feature>
<evidence type="ECO:0000256" key="4">
    <source>
        <dbReference type="ARBA" id="ARBA00022801"/>
    </source>
</evidence>
<evidence type="ECO:0000259" key="8">
    <source>
        <dbReference type="PROSITE" id="PS51935"/>
    </source>
</evidence>
<evidence type="ECO:0000313" key="10">
    <source>
        <dbReference type="Proteomes" id="UP000218887"/>
    </source>
</evidence>
<dbReference type="EMBL" id="NPOA01000011">
    <property type="protein sequence ID" value="PAV28767.1"/>
    <property type="molecule type" value="Genomic_DNA"/>
</dbReference>
<dbReference type="PANTHER" id="PTHR47053">
    <property type="entry name" value="MUREIN DD-ENDOPEPTIDASE MEPH-RELATED"/>
    <property type="match status" value="1"/>
</dbReference>
<dbReference type="OrthoDB" id="9813368at2"/>
<keyword evidence="10" id="KW-1185">Reference proteome</keyword>
<sequence length="409" mass="44414">MATVTVVGLGSTFFGTTTHADTLDDLHNKQTQIENERSDIKANLSEAEGEIADILIDLEELNKEIDRVDGALKENEKMMTDTENNISDTQKEVDLLEENIVKLEEAIEKRYDILKERIVSYQKSGGNISYLEVVFGAKSFGDFISRVTAVNKIAASDTALMEKQEEDKKEVEAKQNEVIAKLDELKEMKVELEGMQATIMEQKEQNEKKKSTLKTKEKDLLALTEELQIEDSNLASLESEVKQSIATATSPAPSVAQASSNNSNSNLTTLSKKESKKASAKPVVSSGSGNISTAINAGYQYLGVPYVWAGKTPSGFDCSGFVSWAFGQAGISIPSSTSGLSGIGSQVSYSNIQPGDLVFFNTYKTNGHVGIYVGGGKFIGSQNSTGLAVADMTSGYWNDHFAGHVRRVR</sequence>
<feature type="domain" description="NlpC/P60" evidence="8">
    <location>
        <begin position="288"/>
        <end position="408"/>
    </location>
</feature>
<feature type="region of interest" description="Disordered" evidence="7">
    <location>
        <begin position="248"/>
        <end position="287"/>
    </location>
</feature>
<evidence type="ECO:0000313" key="9">
    <source>
        <dbReference type="EMBL" id="PAV28767.1"/>
    </source>
</evidence>
<evidence type="ECO:0000256" key="1">
    <source>
        <dbReference type="ARBA" id="ARBA00007074"/>
    </source>
</evidence>
<dbReference type="Proteomes" id="UP000218887">
    <property type="component" value="Unassembled WGS sequence"/>
</dbReference>
<dbReference type="PROSITE" id="PS51935">
    <property type="entry name" value="NLPC_P60"/>
    <property type="match status" value="1"/>
</dbReference>
<dbReference type="Gene3D" id="3.90.1720.10">
    <property type="entry name" value="endopeptidase domain like (from Nostoc punctiforme)"/>
    <property type="match status" value="1"/>
</dbReference>
<evidence type="ECO:0000256" key="7">
    <source>
        <dbReference type="SAM" id="MobiDB-lite"/>
    </source>
</evidence>
<evidence type="ECO:0000256" key="6">
    <source>
        <dbReference type="SAM" id="Coils"/>
    </source>
</evidence>
<proteinExistence type="inferred from homology"/>
<feature type="compositionally biased region" description="Low complexity" evidence="7">
    <location>
        <begin position="248"/>
        <end position="270"/>
    </location>
</feature>